<evidence type="ECO:0000313" key="8">
    <source>
        <dbReference type="Proteomes" id="UP000557307"/>
    </source>
</evidence>
<dbReference type="GO" id="GO:0016020">
    <property type="term" value="C:membrane"/>
    <property type="evidence" value="ECO:0007669"/>
    <property type="project" value="InterPro"/>
</dbReference>
<dbReference type="RefSeq" id="WP_184177885.1">
    <property type="nucleotide sequence ID" value="NZ_JACHGF010000010.1"/>
</dbReference>
<evidence type="ECO:0000313" key="7">
    <source>
        <dbReference type="EMBL" id="MBB5286591.1"/>
    </source>
</evidence>
<dbReference type="GO" id="GO:0030313">
    <property type="term" value="C:cell envelope"/>
    <property type="evidence" value="ECO:0007669"/>
    <property type="project" value="UniProtKB-SubCell"/>
</dbReference>
<feature type="domain" description="Ionotropic glutamate receptor C-terminal" evidence="6">
    <location>
        <begin position="4"/>
        <end position="222"/>
    </location>
</feature>
<reference evidence="7 8" key="1">
    <citation type="submission" date="2020-08" db="EMBL/GenBank/DDBJ databases">
        <title>Genomic Encyclopedia of Type Strains, Phase IV (KMG-IV): sequencing the most valuable type-strain genomes for metagenomic binning, comparative biology and taxonomic classification.</title>
        <authorList>
            <person name="Goeker M."/>
        </authorList>
    </citation>
    <scope>NUCLEOTIDE SEQUENCE [LARGE SCALE GENOMIC DNA]</scope>
    <source>
        <strain evidence="7 8">DSM 105074</strain>
    </source>
</reference>
<gene>
    <name evidence="7" type="ORF">HNQ92_004752</name>
</gene>
<dbReference type="Proteomes" id="UP000557307">
    <property type="component" value="Unassembled WGS sequence"/>
</dbReference>
<dbReference type="AlphaFoldDB" id="A0A840TRP8"/>
<dbReference type="SUPFAM" id="SSF53850">
    <property type="entry name" value="Periplasmic binding protein-like II"/>
    <property type="match status" value="1"/>
</dbReference>
<comment type="similarity">
    <text evidence="2 4">Belongs to the bacterial solute-binding protein 3 family.</text>
</comment>
<dbReference type="PROSITE" id="PS01039">
    <property type="entry name" value="SBP_BACTERIAL_3"/>
    <property type="match status" value="1"/>
</dbReference>
<evidence type="ECO:0000259" key="6">
    <source>
        <dbReference type="SMART" id="SM00079"/>
    </source>
</evidence>
<dbReference type="InterPro" id="IPR001638">
    <property type="entry name" value="Solute-binding_3/MltF_N"/>
</dbReference>
<name>A0A840TRP8_9BACT</name>
<dbReference type="InterPro" id="IPR001320">
    <property type="entry name" value="Iontro_rcpt_C"/>
</dbReference>
<dbReference type="CDD" id="cd13530">
    <property type="entry name" value="PBP2_peptides_like"/>
    <property type="match status" value="1"/>
</dbReference>
<evidence type="ECO:0000256" key="2">
    <source>
        <dbReference type="ARBA" id="ARBA00010333"/>
    </source>
</evidence>
<proteinExistence type="inferred from homology"/>
<evidence type="ECO:0000256" key="4">
    <source>
        <dbReference type="RuleBase" id="RU003744"/>
    </source>
</evidence>
<comment type="subcellular location">
    <subcellularLocation>
        <location evidence="1">Cell envelope</location>
    </subcellularLocation>
</comment>
<dbReference type="Gene3D" id="3.40.190.10">
    <property type="entry name" value="Periplasmic binding protein-like II"/>
    <property type="match status" value="2"/>
</dbReference>
<dbReference type="PANTHER" id="PTHR35936:SF17">
    <property type="entry name" value="ARGININE-BINDING EXTRACELLULAR PROTEIN ARTP"/>
    <property type="match status" value="1"/>
</dbReference>
<dbReference type="Pfam" id="PF00497">
    <property type="entry name" value="SBP_bac_3"/>
    <property type="match status" value="1"/>
</dbReference>
<dbReference type="EMBL" id="JACHGF010000010">
    <property type="protein sequence ID" value="MBB5286591.1"/>
    <property type="molecule type" value="Genomic_DNA"/>
</dbReference>
<dbReference type="SMART" id="SM00079">
    <property type="entry name" value="PBPe"/>
    <property type="match status" value="1"/>
</dbReference>
<sequence length="225" mass="25778">MENVLKVGLDFAAPIPLHTDISSKKFEGFEVDLMNEIAKELSVALEHKVAYWEDIIADIIHQKIDIICSAATVTEKRKEIVAFSNPYLNFHLALVCNKDNIVALKDLKDKNIGVRISSEAEEYLKKNFPEKELFLFDTNDEQYGRLTEKEIDALIDDTPIAYGFVENNSAIVMAEIIKSTPSQYAIIINKENIDLLNQINSALDKFEKNGYLQDRRDFWFKDTQL</sequence>
<dbReference type="GO" id="GO:0015276">
    <property type="term" value="F:ligand-gated monoatomic ion channel activity"/>
    <property type="evidence" value="ECO:0007669"/>
    <property type="project" value="InterPro"/>
</dbReference>
<keyword evidence="3" id="KW-0732">Signal</keyword>
<feature type="domain" description="Solute-binding protein family 3/N-terminal" evidence="5">
    <location>
        <begin position="4"/>
        <end position="222"/>
    </location>
</feature>
<accession>A0A840TRP8</accession>
<dbReference type="PANTHER" id="PTHR35936">
    <property type="entry name" value="MEMBRANE-BOUND LYTIC MUREIN TRANSGLYCOSYLASE F"/>
    <property type="match status" value="1"/>
</dbReference>
<evidence type="ECO:0000256" key="3">
    <source>
        <dbReference type="ARBA" id="ARBA00022729"/>
    </source>
</evidence>
<keyword evidence="8" id="KW-1185">Reference proteome</keyword>
<organism evidence="7 8">
    <name type="scientific">Rhabdobacter roseus</name>
    <dbReference type="NCBI Taxonomy" id="1655419"/>
    <lineage>
        <taxon>Bacteria</taxon>
        <taxon>Pseudomonadati</taxon>
        <taxon>Bacteroidota</taxon>
        <taxon>Cytophagia</taxon>
        <taxon>Cytophagales</taxon>
        <taxon>Cytophagaceae</taxon>
        <taxon>Rhabdobacter</taxon>
    </lineage>
</organism>
<dbReference type="InterPro" id="IPR018313">
    <property type="entry name" value="SBP_3_CS"/>
</dbReference>
<evidence type="ECO:0000256" key="1">
    <source>
        <dbReference type="ARBA" id="ARBA00004196"/>
    </source>
</evidence>
<protein>
    <submittedName>
        <fullName evidence="7">ABC-type amino acid transport substrate-binding protein</fullName>
    </submittedName>
</protein>
<comment type="caution">
    <text evidence="7">The sequence shown here is derived from an EMBL/GenBank/DDBJ whole genome shotgun (WGS) entry which is preliminary data.</text>
</comment>
<evidence type="ECO:0000259" key="5">
    <source>
        <dbReference type="SMART" id="SM00062"/>
    </source>
</evidence>
<dbReference type="SMART" id="SM00062">
    <property type="entry name" value="PBPb"/>
    <property type="match status" value="1"/>
</dbReference>